<reference evidence="1" key="2">
    <citation type="journal article" date="2021" name="Genome Biol. Evol.">
        <title>Developing a high-quality reference genome for a parasitic bivalve with doubly uniparental inheritance (Bivalvia: Unionida).</title>
        <authorList>
            <person name="Smith C.H."/>
        </authorList>
    </citation>
    <scope>NUCLEOTIDE SEQUENCE</scope>
    <source>
        <strain evidence="1">CHS0354</strain>
        <tissue evidence="1">Mantle</tissue>
    </source>
</reference>
<keyword evidence="2" id="KW-1185">Reference proteome</keyword>
<dbReference type="AlphaFoldDB" id="A0AAE0STN1"/>
<dbReference type="EMBL" id="JAEAOA010002354">
    <property type="protein sequence ID" value="KAK3598027.1"/>
    <property type="molecule type" value="Genomic_DNA"/>
</dbReference>
<proteinExistence type="predicted"/>
<accession>A0AAE0STN1</accession>
<name>A0AAE0STN1_9BIVA</name>
<reference evidence="1" key="3">
    <citation type="submission" date="2023-05" db="EMBL/GenBank/DDBJ databases">
        <authorList>
            <person name="Smith C.H."/>
        </authorList>
    </citation>
    <scope>NUCLEOTIDE SEQUENCE</scope>
    <source>
        <strain evidence="1">CHS0354</strain>
        <tissue evidence="1">Mantle</tissue>
    </source>
</reference>
<sequence>MDTLRQPSKVDPMIRFKLALASNHCTNSTPSSWRSGNPFVPPPVSYKKGGKEIDIDSFQTILYVGIWTCSAINKLGSDHRDIRFSAYTTCSNNALLLIKFID</sequence>
<dbReference type="Proteomes" id="UP001195483">
    <property type="component" value="Unassembled WGS sequence"/>
</dbReference>
<comment type="caution">
    <text evidence="1">The sequence shown here is derived from an EMBL/GenBank/DDBJ whole genome shotgun (WGS) entry which is preliminary data.</text>
</comment>
<gene>
    <name evidence="1" type="ORF">CHS0354_042394</name>
</gene>
<evidence type="ECO:0000313" key="2">
    <source>
        <dbReference type="Proteomes" id="UP001195483"/>
    </source>
</evidence>
<evidence type="ECO:0000313" key="1">
    <source>
        <dbReference type="EMBL" id="KAK3598027.1"/>
    </source>
</evidence>
<organism evidence="1 2">
    <name type="scientific">Potamilus streckersoni</name>
    <dbReference type="NCBI Taxonomy" id="2493646"/>
    <lineage>
        <taxon>Eukaryota</taxon>
        <taxon>Metazoa</taxon>
        <taxon>Spiralia</taxon>
        <taxon>Lophotrochozoa</taxon>
        <taxon>Mollusca</taxon>
        <taxon>Bivalvia</taxon>
        <taxon>Autobranchia</taxon>
        <taxon>Heteroconchia</taxon>
        <taxon>Palaeoheterodonta</taxon>
        <taxon>Unionida</taxon>
        <taxon>Unionoidea</taxon>
        <taxon>Unionidae</taxon>
        <taxon>Ambleminae</taxon>
        <taxon>Lampsilini</taxon>
        <taxon>Potamilus</taxon>
    </lineage>
</organism>
<reference evidence="1" key="1">
    <citation type="journal article" date="2021" name="Genome Biol. Evol.">
        <title>A High-Quality Reference Genome for a Parasitic Bivalve with Doubly Uniparental Inheritance (Bivalvia: Unionida).</title>
        <authorList>
            <person name="Smith C.H."/>
        </authorList>
    </citation>
    <scope>NUCLEOTIDE SEQUENCE</scope>
    <source>
        <strain evidence="1">CHS0354</strain>
    </source>
</reference>
<protein>
    <submittedName>
        <fullName evidence="1">Uncharacterized protein</fullName>
    </submittedName>
</protein>